<dbReference type="CDD" id="cd03244">
    <property type="entry name" value="ABCC_MRP_domain2"/>
    <property type="match status" value="1"/>
</dbReference>
<keyword evidence="13" id="KW-1185">Reference proteome</keyword>
<feature type="transmembrane region" description="Helical" evidence="9">
    <location>
        <begin position="800"/>
        <end position="817"/>
    </location>
</feature>
<feature type="domain" description="ABC transporter" evidence="10">
    <location>
        <begin position="367"/>
        <end position="593"/>
    </location>
</feature>
<sequence length="1249" mass="139329">MGFTTLFAAALLRSASKEAAYAIADENNKKEPSPPSVVACLFAMFRWEFLTATALKVTSDVLQFANPFLLHQLIGFVSDPVSPLWIGLSYSILMFVASELRSFVLNAYFYIMMRMGVKLQTALTAALYKKTLKLSNSARRVKTVGEIVNLMAIDVERFQMITPQIQQFWSCPFQITLALTYLFITLGYSAAPGVIIMVIFLPTNIIGSIIVKKWQVEQMKLKDERTKMVNEVLNGIKVIKLYAWEIPMEELIDRIRRKELVILRKSYLVRNVIDSFNTSSPFMVALFSFATYVLSSPSHELTPQVAFVSLTLFNQLRSPMTMIALLIGQFVQAVVSNKRLKGYFVADELDPSVVERADKCGDAENVVEFENFSANWENGDSRTNTLKDIDFNASRGSFIAVVGKVGSGKSSLLSALLGEMGKLRGYVGMRGKVAYVPQLPWIQNMTLRDNILFGKPLNRSRYNQVLAACALKPDLRMLTNGDLTEIGEKGINLSGGQKARISLARAVYQDLDVYLLDDPLSAVDAHVGRHIYENVLGSNGLLRDKTRILVTHRLSYVKSAEEIIVLGDGHIIEIGRYNDLIKQHGVFAKFVDEYSSKSEGDEEKEGSDMEKFSGSGKTDEDLDESNLSDLSKSGIRTSTKSLLSSHIQKEDDGKLIKKESVETGNVKLSVYHLYVKAASYWKSFLFLFFLSAYQIFQISRNFWLSAWSDENDGYHPNKTSTAVRLGVYGGLGVIESISFLLSLVSLCFAGLHASHSLHAPLLHNLLRSPMSFFDTTPLGRILNRCAKDIEVVDMMLPMNFRYLGMCILQVLCTLIVIVISTPIFVVVIVPLGVIYYFFLRFYVPTSRQLKRLESTHRSPIYSHFSETIQGAASIRAFNKVEDFRKSSGNIVDAFIRCKNSNIVSNRWLAIRLEFIGNLVIFFAALFATISKELGWVTSPGIIGVSISYALSVTEVLNFAVRQISEIEANIVAVERIDEYTTSPTEAPWEIIEEKPPSDWPSHGNVRFVDYSTRYREGLDLVLKRISADVNEGEKIGIVGRTGAGKSSFALGLFRMIEPASGKILIDDVDIVKIGLHDLRGNLTIIPQDPVLFSGTLRFNLDPFGRSTDAEIWNALELANIKVCVSDFPDGLNHPISEGGENISVGQRQLLCLARAVLRNARVLVLDEATAAIDVTTDAVIQATIREQFAKCTVFTIAHRLNTIMDYDRIMVLENGGIVEFDSPSKLLENPNSAFAKMVQDSESESRKAQ</sequence>
<evidence type="ECO:0000256" key="8">
    <source>
        <dbReference type="SAM" id="MobiDB-lite"/>
    </source>
</evidence>
<dbReference type="Pfam" id="PF00664">
    <property type="entry name" value="ABC_membrane"/>
    <property type="match status" value="2"/>
</dbReference>
<feature type="transmembrane region" description="Helical" evidence="9">
    <location>
        <begin position="190"/>
        <end position="211"/>
    </location>
</feature>
<keyword evidence="4" id="KW-0547">Nucleotide-binding</keyword>
<evidence type="ECO:0000256" key="3">
    <source>
        <dbReference type="ARBA" id="ARBA00022692"/>
    </source>
</evidence>
<keyword evidence="3 9" id="KW-0812">Transmembrane</keyword>
<evidence type="ECO:0000259" key="10">
    <source>
        <dbReference type="PROSITE" id="PS50893"/>
    </source>
</evidence>
<evidence type="ECO:0008006" key="14">
    <source>
        <dbReference type="Google" id="ProtNLM"/>
    </source>
</evidence>
<keyword evidence="6 9" id="KW-1133">Transmembrane helix</keyword>
<evidence type="ECO:0000256" key="9">
    <source>
        <dbReference type="SAM" id="Phobius"/>
    </source>
</evidence>
<feature type="transmembrane region" description="Helical" evidence="9">
    <location>
        <begin position="167"/>
        <end position="184"/>
    </location>
</feature>
<reference evidence="12 13" key="1">
    <citation type="submission" date="2023-08" db="EMBL/GenBank/DDBJ databases">
        <title>A Necator americanus chromosomal reference genome.</title>
        <authorList>
            <person name="Ilik V."/>
            <person name="Petrzelkova K.J."/>
            <person name="Pardy F."/>
            <person name="Fuh T."/>
            <person name="Niatou-Singa F.S."/>
            <person name="Gouil Q."/>
            <person name="Baker L."/>
            <person name="Ritchie M.E."/>
            <person name="Jex A.R."/>
            <person name="Gazzola D."/>
            <person name="Li H."/>
            <person name="Toshio Fujiwara R."/>
            <person name="Zhan B."/>
            <person name="Aroian R.V."/>
            <person name="Pafco B."/>
            <person name="Schwarz E.M."/>
        </authorList>
    </citation>
    <scope>NUCLEOTIDE SEQUENCE [LARGE SCALE GENOMIC DNA]</scope>
    <source>
        <strain evidence="12 13">Aroian</strain>
        <tissue evidence="12">Whole animal</tissue>
    </source>
</reference>
<name>A0ABR1C9R0_NECAM</name>
<dbReference type="InterPro" id="IPR027417">
    <property type="entry name" value="P-loop_NTPase"/>
</dbReference>
<feature type="domain" description="ABC transporter" evidence="10">
    <location>
        <begin position="1005"/>
        <end position="1239"/>
    </location>
</feature>
<dbReference type="Gene3D" id="3.40.50.300">
    <property type="entry name" value="P-loop containing nucleotide triphosphate hydrolases"/>
    <property type="match status" value="2"/>
</dbReference>
<evidence type="ECO:0000256" key="2">
    <source>
        <dbReference type="ARBA" id="ARBA00022448"/>
    </source>
</evidence>
<evidence type="ECO:0000313" key="12">
    <source>
        <dbReference type="EMBL" id="KAK6734875.1"/>
    </source>
</evidence>
<accession>A0ABR1C9R0</accession>
<dbReference type="CDD" id="cd03250">
    <property type="entry name" value="ABCC_MRP_domain1"/>
    <property type="match status" value="1"/>
</dbReference>
<feature type="domain" description="ABC transmembrane type-1" evidence="11">
    <location>
        <begin position="50"/>
        <end position="332"/>
    </location>
</feature>
<evidence type="ECO:0000313" key="13">
    <source>
        <dbReference type="Proteomes" id="UP001303046"/>
    </source>
</evidence>
<evidence type="ECO:0000256" key="4">
    <source>
        <dbReference type="ARBA" id="ARBA00022741"/>
    </source>
</evidence>
<evidence type="ECO:0000256" key="6">
    <source>
        <dbReference type="ARBA" id="ARBA00022989"/>
    </source>
</evidence>
<dbReference type="InterPro" id="IPR011527">
    <property type="entry name" value="ABC1_TM_dom"/>
</dbReference>
<dbReference type="PANTHER" id="PTHR24223:SF434">
    <property type="entry name" value="MULTIDRUG RESISTANCE PROTEIN MRP-7"/>
    <property type="match status" value="1"/>
</dbReference>
<protein>
    <recommendedName>
        <fullName evidence="14">ABC transporter, ATP-binding protein</fullName>
    </recommendedName>
</protein>
<dbReference type="Gene3D" id="1.20.1560.10">
    <property type="entry name" value="ABC transporter type 1, transmembrane domain"/>
    <property type="match status" value="2"/>
</dbReference>
<feature type="region of interest" description="Disordered" evidence="8">
    <location>
        <begin position="598"/>
        <end position="632"/>
    </location>
</feature>
<dbReference type="PROSITE" id="PS50929">
    <property type="entry name" value="ABC_TM1F"/>
    <property type="match status" value="2"/>
</dbReference>
<evidence type="ECO:0000259" key="11">
    <source>
        <dbReference type="PROSITE" id="PS50929"/>
    </source>
</evidence>
<feature type="domain" description="ABC transmembrane type-1" evidence="11">
    <location>
        <begin position="684"/>
        <end position="968"/>
    </location>
</feature>
<dbReference type="InterPro" id="IPR050173">
    <property type="entry name" value="ABC_transporter_C-like"/>
</dbReference>
<dbReference type="InterPro" id="IPR017871">
    <property type="entry name" value="ABC_transporter-like_CS"/>
</dbReference>
<comment type="caution">
    <text evidence="12">The sequence shown here is derived from an EMBL/GenBank/DDBJ whole genome shotgun (WGS) entry which is preliminary data.</text>
</comment>
<dbReference type="PROSITE" id="PS00211">
    <property type="entry name" value="ABC_TRANSPORTER_1"/>
    <property type="match status" value="2"/>
</dbReference>
<dbReference type="CDD" id="cd18603">
    <property type="entry name" value="ABC_6TM_MRP1_2_3_6_D2_like"/>
    <property type="match status" value="1"/>
</dbReference>
<feature type="transmembrane region" description="Helical" evidence="9">
    <location>
        <begin position="684"/>
        <end position="705"/>
    </location>
</feature>
<keyword evidence="5" id="KW-0067">ATP-binding</keyword>
<gene>
    <name evidence="12" type="primary">Necator_chrII.g5997</name>
    <name evidence="12" type="ORF">RB195_018204</name>
</gene>
<dbReference type="Pfam" id="PF00005">
    <property type="entry name" value="ABC_tran"/>
    <property type="match status" value="2"/>
</dbReference>
<keyword evidence="2" id="KW-0813">Transport</keyword>
<dbReference type="InterPro" id="IPR003439">
    <property type="entry name" value="ABC_transporter-like_ATP-bd"/>
</dbReference>
<dbReference type="InterPro" id="IPR036640">
    <property type="entry name" value="ABC1_TM_sf"/>
</dbReference>
<dbReference type="PANTHER" id="PTHR24223">
    <property type="entry name" value="ATP-BINDING CASSETTE SUB-FAMILY C"/>
    <property type="match status" value="1"/>
</dbReference>
<organism evidence="12 13">
    <name type="scientific">Necator americanus</name>
    <name type="common">Human hookworm</name>
    <dbReference type="NCBI Taxonomy" id="51031"/>
    <lineage>
        <taxon>Eukaryota</taxon>
        <taxon>Metazoa</taxon>
        <taxon>Ecdysozoa</taxon>
        <taxon>Nematoda</taxon>
        <taxon>Chromadorea</taxon>
        <taxon>Rhabditida</taxon>
        <taxon>Rhabditina</taxon>
        <taxon>Rhabditomorpha</taxon>
        <taxon>Strongyloidea</taxon>
        <taxon>Ancylostomatidae</taxon>
        <taxon>Bunostominae</taxon>
        <taxon>Necator</taxon>
    </lineage>
</organism>
<dbReference type="Proteomes" id="UP001303046">
    <property type="component" value="Unassembled WGS sequence"/>
</dbReference>
<dbReference type="InterPro" id="IPR003593">
    <property type="entry name" value="AAA+_ATPase"/>
</dbReference>
<keyword evidence="7 9" id="KW-0472">Membrane</keyword>
<dbReference type="SUPFAM" id="SSF52540">
    <property type="entry name" value="P-loop containing nucleoside triphosphate hydrolases"/>
    <property type="match status" value="2"/>
</dbReference>
<evidence type="ECO:0000256" key="7">
    <source>
        <dbReference type="ARBA" id="ARBA00023136"/>
    </source>
</evidence>
<dbReference type="EMBL" id="JAVFWL010000002">
    <property type="protein sequence ID" value="KAK6734875.1"/>
    <property type="molecule type" value="Genomic_DNA"/>
</dbReference>
<dbReference type="CDD" id="cd18595">
    <property type="entry name" value="ABC_6TM_MRP1_2_3_6_D1_like"/>
    <property type="match status" value="1"/>
</dbReference>
<proteinExistence type="predicted"/>
<dbReference type="PROSITE" id="PS50893">
    <property type="entry name" value="ABC_TRANSPORTER_2"/>
    <property type="match status" value="2"/>
</dbReference>
<feature type="transmembrane region" description="Helical" evidence="9">
    <location>
        <begin position="88"/>
        <end position="111"/>
    </location>
</feature>
<evidence type="ECO:0000256" key="5">
    <source>
        <dbReference type="ARBA" id="ARBA00022840"/>
    </source>
</evidence>
<evidence type="ECO:0000256" key="1">
    <source>
        <dbReference type="ARBA" id="ARBA00004370"/>
    </source>
</evidence>
<dbReference type="SUPFAM" id="SSF90123">
    <property type="entry name" value="ABC transporter transmembrane region"/>
    <property type="match status" value="2"/>
</dbReference>
<feature type="transmembrane region" description="Helical" evidence="9">
    <location>
        <begin position="823"/>
        <end position="843"/>
    </location>
</feature>
<feature type="transmembrane region" description="Helical" evidence="9">
    <location>
        <begin position="725"/>
        <end position="751"/>
    </location>
</feature>
<dbReference type="SMART" id="SM00382">
    <property type="entry name" value="AAA"/>
    <property type="match status" value="2"/>
</dbReference>
<comment type="subcellular location">
    <subcellularLocation>
        <location evidence="1">Membrane</location>
    </subcellularLocation>
</comment>
<feature type="transmembrane region" description="Helical" evidence="9">
    <location>
        <begin position="908"/>
        <end position="929"/>
    </location>
</feature>